<evidence type="ECO:0000313" key="2">
    <source>
        <dbReference type="EMBL" id="TYP70612.1"/>
    </source>
</evidence>
<reference evidence="2 3" key="1">
    <citation type="submission" date="2019-07" db="EMBL/GenBank/DDBJ databases">
        <title>Genomic Encyclopedia of Type Strains, Phase III (KMG-III): the genomes of soil and plant-associated and newly described type strains.</title>
        <authorList>
            <person name="Whitman W."/>
        </authorList>
    </citation>
    <scope>NUCLEOTIDE SEQUENCE [LARGE SCALE GENOMIC DNA]</scope>
    <source>
        <strain evidence="2 3">BL24</strain>
    </source>
</reference>
<dbReference type="PANTHER" id="PTHR12110:SF21">
    <property type="entry name" value="XYLOSE ISOMERASE-LIKE TIM BARREL DOMAIN-CONTAINING PROTEIN"/>
    <property type="match status" value="1"/>
</dbReference>
<dbReference type="RefSeq" id="WP_148932176.1">
    <property type="nucleotide sequence ID" value="NZ_VNHS01000011.1"/>
</dbReference>
<dbReference type="InterPro" id="IPR036237">
    <property type="entry name" value="Xyl_isomerase-like_sf"/>
</dbReference>
<dbReference type="AlphaFoldDB" id="A0A5S5BWP7"/>
<gene>
    <name evidence="2" type="ORF">BCM02_111118</name>
</gene>
<organism evidence="2 3">
    <name type="scientific">Paenibacillus methanolicus</name>
    <dbReference type="NCBI Taxonomy" id="582686"/>
    <lineage>
        <taxon>Bacteria</taxon>
        <taxon>Bacillati</taxon>
        <taxon>Bacillota</taxon>
        <taxon>Bacilli</taxon>
        <taxon>Bacillales</taxon>
        <taxon>Paenibacillaceae</taxon>
        <taxon>Paenibacillus</taxon>
    </lineage>
</organism>
<evidence type="ECO:0000313" key="3">
    <source>
        <dbReference type="Proteomes" id="UP000323257"/>
    </source>
</evidence>
<dbReference type="PANTHER" id="PTHR12110">
    <property type="entry name" value="HYDROXYPYRUVATE ISOMERASE"/>
    <property type="match status" value="1"/>
</dbReference>
<dbReference type="InterPro" id="IPR050312">
    <property type="entry name" value="IolE/XylAMocC-like"/>
</dbReference>
<dbReference type="OrthoDB" id="9815124at2"/>
<dbReference type="Gene3D" id="3.20.20.150">
    <property type="entry name" value="Divalent-metal-dependent TIM barrel enzymes"/>
    <property type="match status" value="1"/>
</dbReference>
<comment type="caution">
    <text evidence="2">The sequence shown here is derived from an EMBL/GenBank/DDBJ whole genome shotgun (WGS) entry which is preliminary data.</text>
</comment>
<proteinExistence type="predicted"/>
<evidence type="ECO:0000259" key="1">
    <source>
        <dbReference type="Pfam" id="PF01261"/>
    </source>
</evidence>
<dbReference type="Proteomes" id="UP000323257">
    <property type="component" value="Unassembled WGS sequence"/>
</dbReference>
<feature type="domain" description="Xylose isomerase-like TIM barrel" evidence="1">
    <location>
        <begin position="29"/>
        <end position="271"/>
    </location>
</feature>
<sequence length="293" mass="32431">MKLSFCTIAFRHQLVSFERLVEFACRQRFDGIELWGAHAVALAGSERERTSRQLAIMHSRGLRVTMLSDYLDIADDARFEATVRKLRQLAQLARWYGTDRIRTFAGSKPSADVADGEREAYAARLRALSGICADYGLQLLTETHPNTLSDNLASTRRLLEEVEHPNFGVNLDFLHLWEAGDDPLTSYAALKPKVGHFHMKNVAAADRLTVFAPDQVYAPSGSREGMVPLSQGVLDYAPILAAIRDSDLFASLEWFGGEPFRVLEEDRNWIEASGGIEAAPTLYWTAAGAGAGV</sequence>
<dbReference type="Pfam" id="PF01261">
    <property type="entry name" value="AP_endonuc_2"/>
    <property type="match status" value="1"/>
</dbReference>
<accession>A0A5S5BWP7</accession>
<protein>
    <submittedName>
        <fullName evidence="2">3-dehydroshikimate dehydratase</fullName>
    </submittedName>
</protein>
<keyword evidence="3" id="KW-1185">Reference proteome</keyword>
<dbReference type="SUPFAM" id="SSF51658">
    <property type="entry name" value="Xylose isomerase-like"/>
    <property type="match status" value="1"/>
</dbReference>
<dbReference type="EMBL" id="VNHS01000011">
    <property type="protein sequence ID" value="TYP70612.1"/>
    <property type="molecule type" value="Genomic_DNA"/>
</dbReference>
<dbReference type="InterPro" id="IPR013022">
    <property type="entry name" value="Xyl_isomerase-like_TIM-brl"/>
</dbReference>
<name>A0A5S5BWP7_9BACL</name>